<evidence type="ECO:0000313" key="2">
    <source>
        <dbReference type="Proteomes" id="UP000001797"/>
    </source>
</evidence>
<dbReference type="EMBL" id="AY605066">
    <property type="protein sequence ID" value="AAT36533.1"/>
    <property type="molecule type" value="Genomic_DNA"/>
</dbReference>
<keyword evidence="2" id="KW-1185">Reference proteome</keyword>
<reference evidence="1 2" key="1">
    <citation type="journal article" date="2005" name="Virology">
        <title>Complete genomic sequence of the temperate bacteriophage PhiAT3 isolated from Lactobacillus casei ATCC 393.</title>
        <authorList>
            <person name="Lo T.C."/>
            <person name="Shih T.C."/>
            <person name="Lin C.F."/>
            <person name="Chen H.W."/>
            <person name="Lin T.H."/>
        </authorList>
    </citation>
    <scope>NUCLEOTIDE SEQUENCE</scope>
</reference>
<accession>Q6J1U0</accession>
<protein>
    <submittedName>
        <fullName evidence="1">Uncharacterized protein</fullName>
    </submittedName>
</protein>
<organism evidence="1 2">
    <name type="scientific">Lactobacillus phage phiAT3</name>
    <dbReference type="NCBI Taxonomy" id="279281"/>
    <lineage>
        <taxon>Viruses</taxon>
        <taxon>Duplodnaviria</taxon>
        <taxon>Heunggongvirae</taxon>
        <taxon>Uroviricota</taxon>
        <taxon>Caudoviricetes</taxon>
        <taxon>Fattrevirus</taxon>
        <taxon>Fattrevirus AT3</taxon>
    </lineage>
</organism>
<name>Q6J1U0_9CAUD</name>
<dbReference type="KEGG" id="vg:2948313"/>
<proteinExistence type="predicted"/>
<dbReference type="GeneID" id="2948313"/>
<dbReference type="RefSeq" id="YP_025073.1">
    <property type="nucleotide sequence ID" value="NC_005893.1"/>
</dbReference>
<sequence length="68" mass="7758">MIANKKARMMKDAPEAIMHMIDSKWNHLKGVGLLEHYNKSAPSRHAYPQTQQNYTIRSGRSGASNEIF</sequence>
<evidence type="ECO:0000313" key="1">
    <source>
        <dbReference type="EMBL" id="AAT36533.1"/>
    </source>
</evidence>
<dbReference type="Proteomes" id="UP000001797">
    <property type="component" value="Segment"/>
</dbReference>